<protein>
    <submittedName>
        <fullName evidence="2">Uncharacterized protein</fullName>
    </submittedName>
</protein>
<keyword evidence="3" id="KW-1185">Reference proteome</keyword>
<name>A0ABV4FZG9_9BRAD</name>
<proteinExistence type="predicted"/>
<sequence length="36" mass="3837">MRPTSLREKAKIVAGAVAAIVMTAMLFVFVLGFLLA</sequence>
<keyword evidence="1" id="KW-1133">Transmembrane helix</keyword>
<reference evidence="2 3" key="1">
    <citation type="submission" date="2024-07" db="EMBL/GenBank/DDBJ databases">
        <title>Genomic Encyclopedia of Type Strains, Phase V (KMG-V): Genome sequencing to study the core and pangenomes of soil and plant-associated prokaryotes.</title>
        <authorList>
            <person name="Whitman W."/>
        </authorList>
    </citation>
    <scope>NUCLEOTIDE SEQUENCE [LARGE SCALE GENOMIC DNA]</scope>
    <source>
        <strain evidence="2 3">USDA 152</strain>
    </source>
</reference>
<keyword evidence="1" id="KW-0472">Membrane</keyword>
<gene>
    <name evidence="2" type="ORF">ABIG07_005981</name>
</gene>
<evidence type="ECO:0000313" key="3">
    <source>
        <dbReference type="Proteomes" id="UP001565369"/>
    </source>
</evidence>
<keyword evidence="1" id="KW-0812">Transmembrane</keyword>
<dbReference type="Proteomes" id="UP001565369">
    <property type="component" value="Unassembled WGS sequence"/>
</dbReference>
<evidence type="ECO:0000256" key="1">
    <source>
        <dbReference type="SAM" id="Phobius"/>
    </source>
</evidence>
<dbReference type="EMBL" id="JBGBZJ010000003">
    <property type="protein sequence ID" value="MEY9457033.1"/>
    <property type="molecule type" value="Genomic_DNA"/>
</dbReference>
<feature type="transmembrane region" description="Helical" evidence="1">
    <location>
        <begin position="12"/>
        <end position="35"/>
    </location>
</feature>
<organism evidence="2 3">
    <name type="scientific">Bradyrhizobium ottawaense</name>
    <dbReference type="NCBI Taxonomy" id="931866"/>
    <lineage>
        <taxon>Bacteria</taxon>
        <taxon>Pseudomonadati</taxon>
        <taxon>Pseudomonadota</taxon>
        <taxon>Alphaproteobacteria</taxon>
        <taxon>Hyphomicrobiales</taxon>
        <taxon>Nitrobacteraceae</taxon>
        <taxon>Bradyrhizobium</taxon>
    </lineage>
</organism>
<accession>A0ABV4FZG9</accession>
<evidence type="ECO:0000313" key="2">
    <source>
        <dbReference type="EMBL" id="MEY9457033.1"/>
    </source>
</evidence>
<comment type="caution">
    <text evidence="2">The sequence shown here is derived from an EMBL/GenBank/DDBJ whole genome shotgun (WGS) entry which is preliminary data.</text>
</comment>